<sequence>MFLAAYVRSGSAAGWGSQSLQTAVAYQKGPARARLLRRWTRSFLADRHALPVPLANTWTISLLDRQSDLKEAICEHLQAMGKYVRAVDIVHFMADPANMVRYGLTKAVCLSTAQSWMHALEYRWTKVPSGQFVDGHERVDVVNYRQSRFLPEMARSDPHARQWDREGNAVPAPANVARPLEKPVVYWWHDESVFYAHDRRQTRWVHKSEKAVPRAKGEGASLMVADFVSADYGWLRSPDGKESARVLFKPGKNRDGYFTHEEILTHATTAMDILQHHFPHEHHILIFDNAPTHLKRAADALSARHMSKFPTQADKPLFGVETNVHDPATGKAVYASDGKLLKTKVRMGDGRLPNGERQSLYYEEGHPREGVFRGMAELLEERGYENARKLPAQCPEFKCKPPAIDCCCRRLMFNQPDFRDVETLLETHCKARGVEVLFLPKFHCELNCIEQCWGHAKRTYRKFPPSSAEADLQKNVVAALDSVPLVSIRRFYTRAHRFMDAYRRGLNGKQAAWAAKKYRSHRVLPESLLNDLDEAGLGAPGSSSSD</sequence>
<dbReference type="Gene3D" id="3.30.420.10">
    <property type="entry name" value="Ribonuclease H-like superfamily/Ribonuclease H"/>
    <property type="match status" value="1"/>
</dbReference>
<dbReference type="InParanoid" id="A0A5C3P4P1"/>
<evidence type="ECO:0000313" key="1">
    <source>
        <dbReference type="EMBL" id="TFK83979.1"/>
    </source>
</evidence>
<gene>
    <name evidence="1" type="ORF">K466DRAFT_497444</name>
</gene>
<dbReference type="PANTHER" id="PTHR35871">
    <property type="entry name" value="EXPRESSED PROTEIN"/>
    <property type="match status" value="1"/>
</dbReference>
<dbReference type="AlphaFoldDB" id="A0A5C3P4P1"/>
<proteinExistence type="predicted"/>
<dbReference type="GO" id="GO:0003676">
    <property type="term" value="F:nucleic acid binding"/>
    <property type="evidence" value="ECO:0007669"/>
    <property type="project" value="InterPro"/>
</dbReference>
<dbReference type="PANTHER" id="PTHR35871:SF1">
    <property type="entry name" value="CXC1-LIKE CYSTEINE CLUSTER ASSOCIATED WITH KDZ TRANSPOSASES DOMAIN-CONTAINING PROTEIN"/>
    <property type="match status" value="1"/>
</dbReference>
<evidence type="ECO:0000313" key="2">
    <source>
        <dbReference type="Proteomes" id="UP000308197"/>
    </source>
</evidence>
<accession>A0A5C3P4P1</accession>
<reference evidence="1 2" key="1">
    <citation type="journal article" date="2019" name="Nat. Ecol. Evol.">
        <title>Megaphylogeny resolves global patterns of mushroom evolution.</title>
        <authorList>
            <person name="Varga T."/>
            <person name="Krizsan K."/>
            <person name="Foldi C."/>
            <person name="Dima B."/>
            <person name="Sanchez-Garcia M."/>
            <person name="Sanchez-Ramirez S."/>
            <person name="Szollosi G.J."/>
            <person name="Szarkandi J.G."/>
            <person name="Papp V."/>
            <person name="Albert L."/>
            <person name="Andreopoulos W."/>
            <person name="Angelini C."/>
            <person name="Antonin V."/>
            <person name="Barry K.W."/>
            <person name="Bougher N.L."/>
            <person name="Buchanan P."/>
            <person name="Buyck B."/>
            <person name="Bense V."/>
            <person name="Catcheside P."/>
            <person name="Chovatia M."/>
            <person name="Cooper J."/>
            <person name="Damon W."/>
            <person name="Desjardin D."/>
            <person name="Finy P."/>
            <person name="Geml J."/>
            <person name="Haridas S."/>
            <person name="Hughes K."/>
            <person name="Justo A."/>
            <person name="Karasinski D."/>
            <person name="Kautmanova I."/>
            <person name="Kiss B."/>
            <person name="Kocsube S."/>
            <person name="Kotiranta H."/>
            <person name="LaButti K.M."/>
            <person name="Lechner B.E."/>
            <person name="Liimatainen K."/>
            <person name="Lipzen A."/>
            <person name="Lukacs Z."/>
            <person name="Mihaltcheva S."/>
            <person name="Morgado L.N."/>
            <person name="Niskanen T."/>
            <person name="Noordeloos M.E."/>
            <person name="Ohm R.A."/>
            <person name="Ortiz-Santana B."/>
            <person name="Ovrebo C."/>
            <person name="Racz N."/>
            <person name="Riley R."/>
            <person name="Savchenko A."/>
            <person name="Shiryaev A."/>
            <person name="Soop K."/>
            <person name="Spirin V."/>
            <person name="Szebenyi C."/>
            <person name="Tomsovsky M."/>
            <person name="Tulloss R.E."/>
            <person name="Uehling J."/>
            <person name="Grigoriev I.V."/>
            <person name="Vagvolgyi C."/>
            <person name="Papp T."/>
            <person name="Martin F.M."/>
            <person name="Miettinen O."/>
            <person name="Hibbett D.S."/>
            <person name="Nagy L.G."/>
        </authorList>
    </citation>
    <scope>NUCLEOTIDE SEQUENCE [LARGE SCALE GENOMIC DNA]</scope>
    <source>
        <strain evidence="1 2">HHB13444</strain>
    </source>
</reference>
<dbReference type="Proteomes" id="UP000308197">
    <property type="component" value="Unassembled WGS sequence"/>
</dbReference>
<dbReference type="InterPro" id="IPR036397">
    <property type="entry name" value="RNaseH_sf"/>
</dbReference>
<dbReference type="EMBL" id="ML211350">
    <property type="protein sequence ID" value="TFK83979.1"/>
    <property type="molecule type" value="Genomic_DNA"/>
</dbReference>
<name>A0A5C3P4P1_9APHY</name>
<keyword evidence="2" id="KW-1185">Reference proteome</keyword>
<organism evidence="1 2">
    <name type="scientific">Polyporus arcularius HHB13444</name>
    <dbReference type="NCBI Taxonomy" id="1314778"/>
    <lineage>
        <taxon>Eukaryota</taxon>
        <taxon>Fungi</taxon>
        <taxon>Dikarya</taxon>
        <taxon>Basidiomycota</taxon>
        <taxon>Agaricomycotina</taxon>
        <taxon>Agaricomycetes</taxon>
        <taxon>Polyporales</taxon>
        <taxon>Polyporaceae</taxon>
        <taxon>Polyporus</taxon>
    </lineage>
</organism>
<protein>
    <submittedName>
        <fullName evidence="1">Uncharacterized protein</fullName>
    </submittedName>
</protein>